<reference evidence="2" key="1">
    <citation type="journal article" date="2022" name="New Phytol.">
        <title>Evolutionary transition to the ectomycorrhizal habit in the genomes of a hyperdiverse lineage of mushroom-forming fungi.</title>
        <authorList>
            <person name="Looney B."/>
            <person name="Miyauchi S."/>
            <person name="Morin E."/>
            <person name="Drula E."/>
            <person name="Courty P.E."/>
            <person name="Kohler A."/>
            <person name="Kuo A."/>
            <person name="LaButti K."/>
            <person name="Pangilinan J."/>
            <person name="Lipzen A."/>
            <person name="Riley R."/>
            <person name="Andreopoulos W."/>
            <person name="He G."/>
            <person name="Johnson J."/>
            <person name="Nolan M."/>
            <person name="Tritt A."/>
            <person name="Barry K.W."/>
            <person name="Grigoriev I.V."/>
            <person name="Nagy L.G."/>
            <person name="Hibbett D."/>
            <person name="Henrissat B."/>
            <person name="Matheny P.B."/>
            <person name="Labbe J."/>
            <person name="Martin F.M."/>
        </authorList>
    </citation>
    <scope>NUCLEOTIDE SEQUENCE</scope>
    <source>
        <strain evidence="2">BPL690</strain>
    </source>
</reference>
<dbReference type="EMBL" id="WTXG01000010">
    <property type="protein sequence ID" value="KAI0302881.1"/>
    <property type="molecule type" value="Genomic_DNA"/>
</dbReference>
<comment type="caution">
    <text evidence="2">The sequence shown here is derived from an EMBL/GenBank/DDBJ whole genome shotgun (WGS) entry which is preliminary data.</text>
</comment>
<evidence type="ECO:0000313" key="2">
    <source>
        <dbReference type="EMBL" id="KAI0302881.1"/>
    </source>
</evidence>
<feature type="compositionally biased region" description="Basic and acidic residues" evidence="1">
    <location>
        <begin position="1"/>
        <end position="12"/>
    </location>
</feature>
<dbReference type="SUPFAM" id="SSF56112">
    <property type="entry name" value="Protein kinase-like (PK-like)"/>
    <property type="match status" value="1"/>
</dbReference>
<proteinExistence type="predicted"/>
<organism evidence="2 3">
    <name type="scientific">Multifurca ochricompacta</name>
    <dbReference type="NCBI Taxonomy" id="376703"/>
    <lineage>
        <taxon>Eukaryota</taxon>
        <taxon>Fungi</taxon>
        <taxon>Dikarya</taxon>
        <taxon>Basidiomycota</taxon>
        <taxon>Agaricomycotina</taxon>
        <taxon>Agaricomycetes</taxon>
        <taxon>Russulales</taxon>
        <taxon>Russulaceae</taxon>
        <taxon>Multifurca</taxon>
    </lineage>
</organism>
<dbReference type="AlphaFoldDB" id="A0AAD4QLU2"/>
<name>A0AAD4QLU2_9AGAM</name>
<sequence>MFKSEQEKRPIYDGRPANRRGPPIAIYHTAFAQLKDSLQDLNKVVDPHEVKRAGDTAKLILASTQIYETERERASIIYPYICSLLGIELRENVATTTGGKNKAESNALVEQDLDDKTFGKNVAIVGHLELKNELGVAGQCAVQNTLGLQTERCLPQYKDIRYTTCCPCIIISIAGPYIMFGGAICADIFVAEAFTNFIYLGETKEQIMTLSQIFAAVAHALDTLKEYYRCLKLNLGPPNGRELDDYRRSLFKATYNNRPVLIKFCEAYHGNAHRIVAKAGYAPQLFFCERLQGGVMMVIMELVDGRDAFHRFGSTKTIPSDLLDNVKAAISKLHEANLVFGDLRRPNILVKEEKDRSGTISPSLNDSGGIAWAEGVRPHGLMRKQHDLDMIDLLNPSVEMIT</sequence>
<protein>
    <recommendedName>
        <fullName evidence="4">Protein kinase domain-containing protein</fullName>
    </recommendedName>
</protein>
<accession>A0AAD4QLU2</accession>
<keyword evidence="3" id="KW-1185">Reference proteome</keyword>
<dbReference type="Proteomes" id="UP001203297">
    <property type="component" value="Unassembled WGS sequence"/>
</dbReference>
<evidence type="ECO:0000313" key="3">
    <source>
        <dbReference type="Proteomes" id="UP001203297"/>
    </source>
</evidence>
<evidence type="ECO:0000256" key="1">
    <source>
        <dbReference type="SAM" id="MobiDB-lite"/>
    </source>
</evidence>
<evidence type="ECO:0008006" key="4">
    <source>
        <dbReference type="Google" id="ProtNLM"/>
    </source>
</evidence>
<dbReference type="InterPro" id="IPR011009">
    <property type="entry name" value="Kinase-like_dom_sf"/>
</dbReference>
<feature type="region of interest" description="Disordered" evidence="1">
    <location>
        <begin position="1"/>
        <end position="20"/>
    </location>
</feature>
<gene>
    <name evidence="2" type="ORF">B0F90DRAFT_1809769</name>
</gene>